<dbReference type="Proteomes" id="UP000076842">
    <property type="component" value="Unassembled WGS sequence"/>
</dbReference>
<dbReference type="InParanoid" id="A0A165D523"/>
<dbReference type="AlphaFoldDB" id="A0A165D523"/>
<gene>
    <name evidence="1" type="ORF">CALCODRAFT_102236</name>
</gene>
<proteinExistence type="predicted"/>
<sequence length="133" mass="14484">MYLDAQCCSPKSVLSSIAYFRSERTSDEPLSPRRCTGLGILRRFPPARDGPSTPPVSGHRALRGLGTARTSLWQTTNSRRGLLGAALGYITCGGAGGDWTSDLLRHYPAVPASHHIYLPLPLISNQRLIKPWA</sequence>
<keyword evidence="2" id="KW-1185">Reference proteome</keyword>
<evidence type="ECO:0000313" key="2">
    <source>
        <dbReference type="Proteomes" id="UP000076842"/>
    </source>
</evidence>
<accession>A0A165D523</accession>
<name>A0A165D523_9BASI</name>
<organism evidence="1 2">
    <name type="scientific">Calocera cornea HHB12733</name>
    <dbReference type="NCBI Taxonomy" id="1353952"/>
    <lineage>
        <taxon>Eukaryota</taxon>
        <taxon>Fungi</taxon>
        <taxon>Dikarya</taxon>
        <taxon>Basidiomycota</taxon>
        <taxon>Agaricomycotina</taxon>
        <taxon>Dacrymycetes</taxon>
        <taxon>Dacrymycetales</taxon>
        <taxon>Dacrymycetaceae</taxon>
        <taxon>Calocera</taxon>
    </lineage>
</organism>
<evidence type="ECO:0000313" key="1">
    <source>
        <dbReference type="EMBL" id="KZT52089.1"/>
    </source>
</evidence>
<reference evidence="1 2" key="1">
    <citation type="journal article" date="2016" name="Mol. Biol. Evol.">
        <title>Comparative Genomics of Early-Diverging Mushroom-Forming Fungi Provides Insights into the Origins of Lignocellulose Decay Capabilities.</title>
        <authorList>
            <person name="Nagy L.G."/>
            <person name="Riley R."/>
            <person name="Tritt A."/>
            <person name="Adam C."/>
            <person name="Daum C."/>
            <person name="Floudas D."/>
            <person name="Sun H."/>
            <person name="Yadav J.S."/>
            <person name="Pangilinan J."/>
            <person name="Larsson K.H."/>
            <person name="Matsuura K."/>
            <person name="Barry K."/>
            <person name="Labutti K."/>
            <person name="Kuo R."/>
            <person name="Ohm R.A."/>
            <person name="Bhattacharya S.S."/>
            <person name="Shirouzu T."/>
            <person name="Yoshinaga Y."/>
            <person name="Martin F.M."/>
            <person name="Grigoriev I.V."/>
            <person name="Hibbett D.S."/>
        </authorList>
    </citation>
    <scope>NUCLEOTIDE SEQUENCE [LARGE SCALE GENOMIC DNA]</scope>
    <source>
        <strain evidence="1 2">HHB12733</strain>
    </source>
</reference>
<dbReference type="EMBL" id="KV424078">
    <property type="protein sequence ID" value="KZT52089.1"/>
    <property type="molecule type" value="Genomic_DNA"/>
</dbReference>
<protein>
    <submittedName>
        <fullName evidence="1">Uncharacterized protein</fullName>
    </submittedName>
</protein>